<gene>
    <name evidence="12" type="ORF">D2962_15080</name>
</gene>
<reference evidence="12 13" key="1">
    <citation type="submission" date="2018-10" db="EMBL/GenBank/DDBJ databases">
        <authorList>
            <person name="Zhang X."/>
        </authorList>
    </citation>
    <scope>NUCLEOTIDE SEQUENCE [LARGE SCALE GENOMIC DNA]</scope>
    <source>
        <strain evidence="12 13">SK-G1</strain>
    </source>
</reference>
<dbReference type="GO" id="GO:0032993">
    <property type="term" value="C:protein-DNA complex"/>
    <property type="evidence" value="ECO:0007669"/>
    <property type="project" value="TreeGrafter"/>
</dbReference>
<dbReference type="SUPFAM" id="SSF46894">
    <property type="entry name" value="C-terminal effector domain of the bipartite response regulators"/>
    <property type="match status" value="1"/>
</dbReference>
<keyword evidence="6" id="KW-0804">Transcription</keyword>
<dbReference type="InterPro" id="IPR001867">
    <property type="entry name" value="OmpR/PhoB-type_DNA-bd"/>
</dbReference>
<evidence type="ECO:0000256" key="6">
    <source>
        <dbReference type="ARBA" id="ARBA00023163"/>
    </source>
</evidence>
<dbReference type="AlphaFoldDB" id="A0A3G2R8D2"/>
<dbReference type="Proteomes" id="UP000280960">
    <property type="component" value="Chromosome"/>
</dbReference>
<comment type="function">
    <text evidence="7">May play the central regulatory role in sporulation. It may be an element of the effector pathway responsible for the activation of sporulation genes in response to nutritional stress. Spo0A may act in concert with spo0H (a sigma factor) to control the expression of some genes that are critical to the sporulation process.</text>
</comment>
<keyword evidence="2 8" id="KW-0597">Phosphoprotein</keyword>
<name>A0A3G2R8D2_9FIRM</name>
<dbReference type="GO" id="GO:0006355">
    <property type="term" value="P:regulation of DNA-templated transcription"/>
    <property type="evidence" value="ECO:0007669"/>
    <property type="project" value="InterPro"/>
</dbReference>
<dbReference type="GO" id="GO:0000156">
    <property type="term" value="F:phosphorelay response regulator activity"/>
    <property type="evidence" value="ECO:0007669"/>
    <property type="project" value="TreeGrafter"/>
</dbReference>
<protein>
    <recommendedName>
        <fullName evidence="1">Stage 0 sporulation protein A homolog</fullName>
    </recommendedName>
</protein>
<dbReference type="KEGG" id="bacg:D2962_15080"/>
<dbReference type="GO" id="GO:0000976">
    <property type="term" value="F:transcription cis-regulatory region binding"/>
    <property type="evidence" value="ECO:0007669"/>
    <property type="project" value="TreeGrafter"/>
</dbReference>
<dbReference type="PANTHER" id="PTHR48111">
    <property type="entry name" value="REGULATOR OF RPOS"/>
    <property type="match status" value="1"/>
</dbReference>
<evidence type="ECO:0000256" key="3">
    <source>
        <dbReference type="ARBA" id="ARBA00023012"/>
    </source>
</evidence>
<evidence type="ECO:0000256" key="5">
    <source>
        <dbReference type="ARBA" id="ARBA00023125"/>
    </source>
</evidence>
<keyword evidence="3" id="KW-0902">Two-component regulatory system</keyword>
<dbReference type="SUPFAM" id="SSF52172">
    <property type="entry name" value="CheY-like"/>
    <property type="match status" value="1"/>
</dbReference>
<dbReference type="SMART" id="SM00862">
    <property type="entry name" value="Trans_reg_C"/>
    <property type="match status" value="1"/>
</dbReference>
<dbReference type="InterPro" id="IPR039420">
    <property type="entry name" value="WalR-like"/>
</dbReference>
<dbReference type="EMBL" id="CP033169">
    <property type="protein sequence ID" value="AYO31742.1"/>
    <property type="molecule type" value="Genomic_DNA"/>
</dbReference>
<dbReference type="Gene3D" id="1.10.10.10">
    <property type="entry name" value="Winged helix-like DNA-binding domain superfamily/Winged helix DNA-binding domain"/>
    <property type="match status" value="1"/>
</dbReference>
<evidence type="ECO:0000313" key="13">
    <source>
        <dbReference type="Proteomes" id="UP000280960"/>
    </source>
</evidence>
<dbReference type="GO" id="GO:0005829">
    <property type="term" value="C:cytosol"/>
    <property type="evidence" value="ECO:0007669"/>
    <property type="project" value="TreeGrafter"/>
</dbReference>
<dbReference type="PROSITE" id="PS50110">
    <property type="entry name" value="RESPONSE_REGULATORY"/>
    <property type="match status" value="1"/>
</dbReference>
<proteinExistence type="predicted"/>
<dbReference type="InterPro" id="IPR036388">
    <property type="entry name" value="WH-like_DNA-bd_sf"/>
</dbReference>
<feature type="domain" description="OmpR/PhoB-type" evidence="11">
    <location>
        <begin position="136"/>
        <end position="235"/>
    </location>
</feature>
<evidence type="ECO:0000313" key="12">
    <source>
        <dbReference type="EMBL" id="AYO31742.1"/>
    </source>
</evidence>
<organism evidence="12 13">
    <name type="scientific">Biomaibacter acetigenes</name>
    <dbReference type="NCBI Taxonomy" id="2316383"/>
    <lineage>
        <taxon>Bacteria</taxon>
        <taxon>Bacillati</taxon>
        <taxon>Bacillota</taxon>
        <taxon>Clostridia</taxon>
        <taxon>Thermosediminibacterales</taxon>
        <taxon>Tepidanaerobacteraceae</taxon>
        <taxon>Biomaibacter</taxon>
    </lineage>
</organism>
<dbReference type="Gene3D" id="6.10.250.690">
    <property type="match status" value="1"/>
</dbReference>
<keyword evidence="4" id="KW-0805">Transcription regulation</keyword>
<feature type="domain" description="Response regulatory" evidence="10">
    <location>
        <begin position="5"/>
        <end position="118"/>
    </location>
</feature>
<evidence type="ECO:0000256" key="2">
    <source>
        <dbReference type="ARBA" id="ARBA00022553"/>
    </source>
</evidence>
<accession>A0A3G2R8D2</accession>
<dbReference type="Gene3D" id="3.40.50.2300">
    <property type="match status" value="1"/>
</dbReference>
<evidence type="ECO:0000256" key="9">
    <source>
        <dbReference type="PROSITE-ProRule" id="PRU01091"/>
    </source>
</evidence>
<evidence type="ECO:0000259" key="11">
    <source>
        <dbReference type="PROSITE" id="PS51755"/>
    </source>
</evidence>
<evidence type="ECO:0000256" key="4">
    <source>
        <dbReference type="ARBA" id="ARBA00023015"/>
    </source>
</evidence>
<dbReference type="FunFam" id="3.40.50.2300:FF:000001">
    <property type="entry name" value="DNA-binding response regulator PhoB"/>
    <property type="match status" value="1"/>
</dbReference>
<dbReference type="PROSITE" id="PS51755">
    <property type="entry name" value="OMPR_PHOB"/>
    <property type="match status" value="1"/>
</dbReference>
<sequence length="237" mass="26681">MSKYKILVVDDEIKILNLIKNYLENEGFSVITADGGKKALELFEAEKPDLVVLDIMMPEVSGYDVCRKICSSSDTPVIMLTARSEEVDKILGLELGADDYITKPFSLRELAARIRVVLRRLKRQDLQEKELGHGREDILEYLGLSLDLKKKSAVLEGKPLSLTPTEFKILAMLMGSPGVVFSRLQILEEVLGEYYEGYERSLDTHMSNLRKKLGDDPANPRYIKTVYGMGYKIGGQS</sequence>
<feature type="DNA-binding region" description="OmpR/PhoB-type" evidence="9">
    <location>
        <begin position="136"/>
        <end position="235"/>
    </location>
</feature>
<dbReference type="InterPro" id="IPR011006">
    <property type="entry name" value="CheY-like_superfamily"/>
</dbReference>
<evidence type="ECO:0000256" key="7">
    <source>
        <dbReference type="ARBA" id="ARBA00024867"/>
    </source>
</evidence>
<evidence type="ECO:0000256" key="1">
    <source>
        <dbReference type="ARBA" id="ARBA00018672"/>
    </source>
</evidence>
<dbReference type="FunFam" id="1.10.10.10:FF:000018">
    <property type="entry name" value="DNA-binding response regulator ResD"/>
    <property type="match status" value="1"/>
</dbReference>
<dbReference type="PANTHER" id="PTHR48111:SF73">
    <property type="entry name" value="ALKALINE PHOSPHATASE SYNTHESIS TRANSCRIPTIONAL REGULATORY PROTEIN PHOP"/>
    <property type="match status" value="1"/>
</dbReference>
<dbReference type="Pfam" id="PF00072">
    <property type="entry name" value="Response_reg"/>
    <property type="match status" value="1"/>
</dbReference>
<keyword evidence="13" id="KW-1185">Reference proteome</keyword>
<evidence type="ECO:0000256" key="8">
    <source>
        <dbReference type="PROSITE-ProRule" id="PRU00169"/>
    </source>
</evidence>
<dbReference type="CDD" id="cd00383">
    <property type="entry name" value="trans_reg_C"/>
    <property type="match status" value="1"/>
</dbReference>
<keyword evidence="5 9" id="KW-0238">DNA-binding</keyword>
<dbReference type="InterPro" id="IPR016032">
    <property type="entry name" value="Sig_transdc_resp-reg_C-effctor"/>
</dbReference>
<dbReference type="SMART" id="SM00448">
    <property type="entry name" value="REC"/>
    <property type="match status" value="1"/>
</dbReference>
<dbReference type="Pfam" id="PF00486">
    <property type="entry name" value="Trans_reg_C"/>
    <property type="match status" value="1"/>
</dbReference>
<evidence type="ECO:0000259" key="10">
    <source>
        <dbReference type="PROSITE" id="PS50110"/>
    </source>
</evidence>
<dbReference type="InterPro" id="IPR001789">
    <property type="entry name" value="Sig_transdc_resp-reg_receiver"/>
</dbReference>
<dbReference type="RefSeq" id="WP_122015463.1">
    <property type="nucleotide sequence ID" value="NZ_CP033169.1"/>
</dbReference>
<dbReference type="CDD" id="cd17574">
    <property type="entry name" value="REC_OmpR"/>
    <property type="match status" value="1"/>
</dbReference>
<feature type="modified residue" description="4-aspartylphosphate" evidence="8">
    <location>
        <position position="54"/>
    </location>
</feature>